<dbReference type="SUPFAM" id="SSF53474">
    <property type="entry name" value="alpha/beta-Hydrolases"/>
    <property type="match status" value="1"/>
</dbReference>
<dbReference type="Pfam" id="PF17046">
    <property type="entry name" value="Ses_B"/>
    <property type="match status" value="1"/>
</dbReference>
<keyword evidence="6" id="KW-0496">Mitochondrion</keyword>
<dbReference type="GeneID" id="29980530"/>
<dbReference type="PANTHER" id="PTHR48182:SF2">
    <property type="entry name" value="PROTEIN SERAC1"/>
    <property type="match status" value="1"/>
</dbReference>
<evidence type="ECO:0000313" key="12">
    <source>
        <dbReference type="Proteomes" id="UP000054821"/>
    </source>
</evidence>
<evidence type="ECO:0000256" key="1">
    <source>
        <dbReference type="ARBA" id="ARBA00004173"/>
    </source>
</evidence>
<evidence type="ECO:0000256" key="3">
    <source>
        <dbReference type="ARBA" id="ARBA00004370"/>
    </source>
</evidence>
<feature type="compositionally biased region" description="Basic and acidic residues" evidence="8">
    <location>
        <begin position="277"/>
        <end position="288"/>
    </location>
</feature>
<evidence type="ECO:0000256" key="5">
    <source>
        <dbReference type="ARBA" id="ARBA00022824"/>
    </source>
</evidence>
<dbReference type="GO" id="GO:0016020">
    <property type="term" value="C:membrane"/>
    <property type="evidence" value="ECO:0007669"/>
    <property type="project" value="UniProtKB-SubCell"/>
</dbReference>
<feature type="domain" description="Fungal death-pathway protein SesB" evidence="10">
    <location>
        <begin position="287"/>
        <end position="305"/>
    </location>
</feature>
<dbReference type="EMBL" id="JPDN02000007">
    <property type="protein sequence ID" value="PON28481.1"/>
    <property type="molecule type" value="Genomic_DNA"/>
</dbReference>
<protein>
    <submittedName>
        <fullName evidence="11">Uncharacterized protein</fullName>
    </submittedName>
</protein>
<dbReference type="InterPro" id="IPR007751">
    <property type="entry name" value="DUF676_lipase-like"/>
</dbReference>
<organism evidence="11 12">
    <name type="scientific">Trichoderma gamsii</name>
    <dbReference type="NCBI Taxonomy" id="398673"/>
    <lineage>
        <taxon>Eukaryota</taxon>
        <taxon>Fungi</taxon>
        <taxon>Dikarya</taxon>
        <taxon>Ascomycota</taxon>
        <taxon>Pezizomycotina</taxon>
        <taxon>Sordariomycetes</taxon>
        <taxon>Hypocreomycetidae</taxon>
        <taxon>Hypocreales</taxon>
        <taxon>Hypocreaceae</taxon>
        <taxon>Trichoderma</taxon>
    </lineage>
</organism>
<keyword evidence="7" id="KW-0472">Membrane</keyword>
<evidence type="ECO:0000256" key="2">
    <source>
        <dbReference type="ARBA" id="ARBA00004240"/>
    </source>
</evidence>
<evidence type="ECO:0000256" key="6">
    <source>
        <dbReference type="ARBA" id="ARBA00023128"/>
    </source>
</evidence>
<evidence type="ECO:0000259" key="9">
    <source>
        <dbReference type="Pfam" id="PF05057"/>
    </source>
</evidence>
<dbReference type="InterPro" id="IPR052374">
    <property type="entry name" value="SERAC1"/>
</dbReference>
<dbReference type="Pfam" id="PF05057">
    <property type="entry name" value="DUF676"/>
    <property type="match status" value="1"/>
</dbReference>
<accession>A0A2P4ZW24</accession>
<dbReference type="Gene3D" id="3.40.50.1820">
    <property type="entry name" value="alpha/beta hydrolase"/>
    <property type="match status" value="1"/>
</dbReference>
<dbReference type="InterPro" id="IPR031469">
    <property type="entry name" value="SesB_dom"/>
</dbReference>
<dbReference type="Proteomes" id="UP000054821">
    <property type="component" value="Unassembled WGS sequence"/>
</dbReference>
<gene>
    <name evidence="11" type="ORF">TGAM01_v202975</name>
</gene>
<feature type="domain" description="DUF676" evidence="9">
    <location>
        <begin position="34"/>
        <end position="145"/>
    </location>
</feature>
<comment type="subcellular location">
    <subcellularLocation>
        <location evidence="2">Endoplasmic reticulum</location>
    </subcellularLocation>
    <subcellularLocation>
        <location evidence="3">Membrane</location>
    </subcellularLocation>
    <subcellularLocation>
        <location evidence="1">Mitochondrion</location>
    </subcellularLocation>
</comment>
<evidence type="ECO:0000256" key="4">
    <source>
        <dbReference type="ARBA" id="ARBA00007920"/>
    </source>
</evidence>
<keyword evidence="12" id="KW-1185">Reference proteome</keyword>
<proteinExistence type="inferred from homology"/>
<evidence type="ECO:0000256" key="8">
    <source>
        <dbReference type="SAM" id="MobiDB-lite"/>
    </source>
</evidence>
<reference evidence="11 12" key="1">
    <citation type="journal article" date="2016" name="Genome Announc.">
        <title>Draft Whole-Genome Sequence of Trichoderma gamsii T6085, a Promising Biocontrol Agent of Fusarium Head Blight on Wheat.</title>
        <authorList>
            <person name="Baroncelli R."/>
            <person name="Zapparata A."/>
            <person name="Piaggeschi G."/>
            <person name="Sarrocco S."/>
            <person name="Vannacci G."/>
        </authorList>
    </citation>
    <scope>NUCLEOTIDE SEQUENCE [LARGE SCALE GENOMIC DNA]</scope>
    <source>
        <strain evidence="11 12">T6085</strain>
    </source>
</reference>
<dbReference type="PANTHER" id="PTHR48182">
    <property type="entry name" value="PROTEIN SERAC1"/>
    <property type="match status" value="1"/>
</dbReference>
<evidence type="ECO:0000256" key="7">
    <source>
        <dbReference type="ARBA" id="ARBA00023136"/>
    </source>
</evidence>
<dbReference type="GO" id="GO:0005783">
    <property type="term" value="C:endoplasmic reticulum"/>
    <property type="evidence" value="ECO:0007669"/>
    <property type="project" value="UniProtKB-SubCell"/>
</dbReference>
<keyword evidence="5" id="KW-0256">Endoplasmic reticulum</keyword>
<evidence type="ECO:0000259" key="10">
    <source>
        <dbReference type="Pfam" id="PF17046"/>
    </source>
</evidence>
<evidence type="ECO:0000313" key="11">
    <source>
        <dbReference type="EMBL" id="PON28481.1"/>
    </source>
</evidence>
<comment type="similarity">
    <text evidence="4">Belongs to the putative lipase ROG1 family.</text>
</comment>
<dbReference type="RefSeq" id="XP_024406218.1">
    <property type="nucleotide sequence ID" value="XM_024549103.1"/>
</dbReference>
<comment type="caution">
    <text evidence="11">The sequence shown here is derived from an EMBL/GenBank/DDBJ whole genome shotgun (WGS) entry which is preliminary data.</text>
</comment>
<dbReference type="AlphaFoldDB" id="A0A2P4ZW24"/>
<feature type="compositionally biased region" description="Polar residues" evidence="8">
    <location>
        <begin position="290"/>
        <end position="304"/>
    </location>
</feature>
<name>A0A2P4ZW24_9HYPO</name>
<dbReference type="InterPro" id="IPR029058">
    <property type="entry name" value="AB_hydrolase_fold"/>
</dbReference>
<dbReference type="GO" id="GO:0005739">
    <property type="term" value="C:mitochondrion"/>
    <property type="evidence" value="ECO:0007669"/>
    <property type="project" value="UniProtKB-SubCell"/>
</dbReference>
<sequence>MSAKPTQTPSEIIDSIKEKGFTKIRDSTKAKVDIVFIHGVLGNNPCWTSDDGVFWPHMLLAPELPDARILSFTYKEKISHSGGKTDASIAMVIQGRLINGLAKLRKDKESKTRPIIFVAHCLGGVILEGSIVDALDDEYGKEIVSCIRGILLLGTPHFKEGLEPAAKEYFRYALGLKDDELPKELPLPEEFPEIISKTQEFFDFKRKNEGIIDVKSFRASKEPTVKEKLAQLSQGPKPQLLNRSQLQLSQFVDSGDDDFQEVLQTLTDWLEKIDRASEEHNGPEHDEPSVNFSGSKNSGMQIGTNKSGIRGLTFNTTY</sequence>
<feature type="region of interest" description="Disordered" evidence="8">
    <location>
        <begin position="277"/>
        <end position="304"/>
    </location>
</feature>